<proteinExistence type="predicted"/>
<accession>A0A7J7P8Q5</accession>
<feature type="compositionally biased region" description="Polar residues" evidence="1">
    <location>
        <begin position="1"/>
        <end position="15"/>
    </location>
</feature>
<dbReference type="Proteomes" id="UP000541444">
    <property type="component" value="Unassembled WGS sequence"/>
</dbReference>
<feature type="compositionally biased region" description="Basic residues" evidence="1">
    <location>
        <begin position="107"/>
        <end position="120"/>
    </location>
</feature>
<dbReference type="AlphaFoldDB" id="A0A7J7P8Q5"/>
<feature type="compositionally biased region" description="Basic and acidic residues" evidence="1">
    <location>
        <begin position="133"/>
        <end position="144"/>
    </location>
</feature>
<name>A0A7J7P8Q5_9MAGN</name>
<sequence length="646" mass="72766">MGRSSVNKVSTSGRTNESDSEGEGGFEQFLGFPGQLVSYTPGSDTFREFCKAKGAIGGRTWNDNIIWVKGNYLQRDDEELLELRFRYVKQRSQRRRLNSNWSWGNSARKKRVESRSKKVAKTQSTRSMTGIDEGTRKTSGDEVQPKTPGSGSSAQLNLTTSKIAHKFLKRQIKKVLLASSTTVNGEVTQGKRRRVEPLGGSEVEKRARLAIQQGKEDTNNMVEAKTNLYEMAEERDKLGRHLMLKGYSQKEVDVIKAETYAEEEEGEAEVLGVVNGLDGVSPQTVLNNQGDDVELLVDGSEKVVKEMSLKINDLESGLAKEIETSKALLSTQTELQVKLDASRVREDHALMYNWEFAEQFDRMKEVNENREDQYVKAYFRLEKLNQVVSDLARQVEEKDSGIRRFIRGNRACQESSTGSRTVIKAPLVHGDIVSLLSRIRELESDVSQIQGHVQRGNADLRECQYKLDATLIRERILEGKIRAKDLLVKIKDDLLKDLPAREELNSKLGRLRARVVELQAINLAESEQYIAKLKEDAIRHDRINTDRNAWKDTYVIVKVRHERLKARFAKAVVPGVARSDLLKGCTCGAEIDQGNCLRIMETQLGPRTADLVERGRADMARELKDRPLDDVGESIADTVSAGKNLL</sequence>
<gene>
    <name evidence="2" type="ORF">GIB67_003323</name>
</gene>
<organism evidence="2 3">
    <name type="scientific">Kingdonia uniflora</name>
    <dbReference type="NCBI Taxonomy" id="39325"/>
    <lineage>
        <taxon>Eukaryota</taxon>
        <taxon>Viridiplantae</taxon>
        <taxon>Streptophyta</taxon>
        <taxon>Embryophyta</taxon>
        <taxon>Tracheophyta</taxon>
        <taxon>Spermatophyta</taxon>
        <taxon>Magnoliopsida</taxon>
        <taxon>Ranunculales</taxon>
        <taxon>Circaeasteraceae</taxon>
        <taxon>Kingdonia</taxon>
    </lineage>
</organism>
<feature type="region of interest" description="Disordered" evidence="1">
    <location>
        <begin position="105"/>
        <end position="157"/>
    </location>
</feature>
<protein>
    <submittedName>
        <fullName evidence="2">Uncharacterized protein</fullName>
    </submittedName>
</protein>
<feature type="region of interest" description="Disordered" evidence="1">
    <location>
        <begin position="1"/>
        <end position="24"/>
    </location>
</feature>
<evidence type="ECO:0000313" key="3">
    <source>
        <dbReference type="Proteomes" id="UP000541444"/>
    </source>
</evidence>
<keyword evidence="3" id="KW-1185">Reference proteome</keyword>
<reference evidence="2 3" key="1">
    <citation type="journal article" date="2020" name="IScience">
        <title>Genome Sequencing of the Endangered Kingdonia uniflora (Circaeasteraceae, Ranunculales) Reveals Potential Mechanisms of Evolutionary Specialization.</title>
        <authorList>
            <person name="Sun Y."/>
            <person name="Deng T."/>
            <person name="Zhang A."/>
            <person name="Moore M.J."/>
            <person name="Landis J.B."/>
            <person name="Lin N."/>
            <person name="Zhang H."/>
            <person name="Zhang X."/>
            <person name="Huang J."/>
            <person name="Zhang X."/>
            <person name="Sun H."/>
            <person name="Wang H."/>
        </authorList>
    </citation>
    <scope>NUCLEOTIDE SEQUENCE [LARGE SCALE GENOMIC DNA]</scope>
    <source>
        <strain evidence="2">TB1705</strain>
        <tissue evidence="2">Leaf</tissue>
    </source>
</reference>
<feature type="compositionally biased region" description="Polar residues" evidence="1">
    <location>
        <begin position="147"/>
        <end position="157"/>
    </location>
</feature>
<evidence type="ECO:0000256" key="1">
    <source>
        <dbReference type="SAM" id="MobiDB-lite"/>
    </source>
</evidence>
<comment type="caution">
    <text evidence="2">The sequence shown here is derived from an EMBL/GenBank/DDBJ whole genome shotgun (WGS) entry which is preliminary data.</text>
</comment>
<evidence type="ECO:0000313" key="2">
    <source>
        <dbReference type="EMBL" id="KAF6175835.1"/>
    </source>
</evidence>
<dbReference type="EMBL" id="JACGCM010000140">
    <property type="protein sequence ID" value="KAF6175835.1"/>
    <property type="molecule type" value="Genomic_DNA"/>
</dbReference>